<feature type="transmembrane region" description="Helical" evidence="6">
    <location>
        <begin position="249"/>
        <end position="268"/>
    </location>
</feature>
<comment type="subcellular location">
    <subcellularLocation>
        <location evidence="1">Cell membrane</location>
        <topology evidence="1">Multi-pass membrane protein</topology>
    </subcellularLocation>
</comment>
<keyword evidence="4 6" id="KW-1133">Transmembrane helix</keyword>
<proteinExistence type="predicted"/>
<feature type="transmembrane region" description="Helical" evidence="6">
    <location>
        <begin position="130"/>
        <end position="147"/>
    </location>
</feature>
<dbReference type="GO" id="GO:0005886">
    <property type="term" value="C:plasma membrane"/>
    <property type="evidence" value="ECO:0007669"/>
    <property type="project" value="UniProtKB-SubCell"/>
</dbReference>
<dbReference type="EMBL" id="JASPKZ010000831">
    <property type="protein sequence ID" value="KAJ9599106.1"/>
    <property type="molecule type" value="Genomic_DNA"/>
</dbReference>
<reference evidence="7" key="1">
    <citation type="journal article" date="2023" name="IScience">
        <title>Live-bearing cockroach genome reveals convergent evolutionary mechanisms linked to viviparity in insects and beyond.</title>
        <authorList>
            <person name="Fouks B."/>
            <person name="Harrison M.C."/>
            <person name="Mikhailova A.A."/>
            <person name="Marchal E."/>
            <person name="English S."/>
            <person name="Carruthers M."/>
            <person name="Jennings E.C."/>
            <person name="Chiamaka E.L."/>
            <person name="Frigard R.A."/>
            <person name="Pippel M."/>
            <person name="Attardo G.M."/>
            <person name="Benoit J.B."/>
            <person name="Bornberg-Bauer E."/>
            <person name="Tobe S.S."/>
        </authorList>
    </citation>
    <scope>NUCLEOTIDE SEQUENCE</scope>
    <source>
        <strain evidence="7">Stay&amp;Tobe</strain>
    </source>
</reference>
<evidence type="ECO:0000256" key="4">
    <source>
        <dbReference type="ARBA" id="ARBA00022989"/>
    </source>
</evidence>
<evidence type="ECO:0000256" key="2">
    <source>
        <dbReference type="ARBA" id="ARBA00022475"/>
    </source>
</evidence>
<evidence type="ECO:0000313" key="8">
    <source>
        <dbReference type="Proteomes" id="UP001233999"/>
    </source>
</evidence>
<comment type="caution">
    <text evidence="7">The sequence shown here is derived from an EMBL/GenBank/DDBJ whole genome shotgun (WGS) entry which is preliminary data.</text>
</comment>
<dbReference type="GO" id="GO:0050909">
    <property type="term" value="P:sensory perception of taste"/>
    <property type="evidence" value="ECO:0007669"/>
    <property type="project" value="InterPro"/>
</dbReference>
<dbReference type="Pfam" id="PF08395">
    <property type="entry name" value="7tm_7"/>
    <property type="match status" value="1"/>
</dbReference>
<feature type="non-terminal residue" evidence="7">
    <location>
        <position position="269"/>
    </location>
</feature>
<protein>
    <recommendedName>
        <fullName evidence="9">Gustatory receptor</fullName>
    </recommendedName>
</protein>
<evidence type="ECO:0008006" key="9">
    <source>
        <dbReference type="Google" id="ProtNLM"/>
    </source>
</evidence>
<dbReference type="Proteomes" id="UP001233999">
    <property type="component" value="Unassembled WGS sequence"/>
</dbReference>
<evidence type="ECO:0000256" key="6">
    <source>
        <dbReference type="SAM" id="Phobius"/>
    </source>
</evidence>
<accession>A0AAD8AHC2</accession>
<evidence type="ECO:0000256" key="5">
    <source>
        <dbReference type="ARBA" id="ARBA00023136"/>
    </source>
</evidence>
<feature type="transmembrane region" description="Helical" evidence="6">
    <location>
        <begin position="37"/>
        <end position="59"/>
    </location>
</feature>
<evidence type="ECO:0000256" key="3">
    <source>
        <dbReference type="ARBA" id="ARBA00022692"/>
    </source>
</evidence>
<keyword evidence="8" id="KW-1185">Reference proteome</keyword>
<evidence type="ECO:0000256" key="1">
    <source>
        <dbReference type="ARBA" id="ARBA00004651"/>
    </source>
</evidence>
<sequence length="269" mass="31397">MDIYKVAKPIVYISRIFGIAPFAYCDTGLYKLKHSTFWEIYSSFLGLLITFGLFVMIYTQFKFERNEVYNFSSLIVIGSFVIVVFIMLIVCLANGKRVLQTFKYIFRVCGLLGIQLAHCHYLKFVFIQNVISTGPFIYTIVCVLLDASKHALNEFLISLYCQITWLSPFVMMWTVQSHFLCFIIIIYQCFSRLNCKLELVLIARHSSCPSLKLTEFSNSLKYSLSSKIAHIRKLHSYICDVSEYIEKTYSLQILLILVISFFQIIWFLY</sequence>
<gene>
    <name evidence="7" type="ORF">L9F63_010374</name>
</gene>
<dbReference type="AlphaFoldDB" id="A0AAD8AHC2"/>
<evidence type="ECO:0000313" key="7">
    <source>
        <dbReference type="EMBL" id="KAJ9599106.1"/>
    </source>
</evidence>
<keyword evidence="5 6" id="KW-0472">Membrane</keyword>
<name>A0AAD8AHC2_DIPPU</name>
<feature type="transmembrane region" description="Helical" evidence="6">
    <location>
        <begin position="159"/>
        <end position="187"/>
    </location>
</feature>
<keyword evidence="2" id="KW-1003">Cell membrane</keyword>
<feature type="transmembrane region" description="Helical" evidence="6">
    <location>
        <begin position="71"/>
        <end position="92"/>
    </location>
</feature>
<reference evidence="7" key="2">
    <citation type="submission" date="2023-05" db="EMBL/GenBank/DDBJ databases">
        <authorList>
            <person name="Fouks B."/>
        </authorList>
    </citation>
    <scope>NUCLEOTIDE SEQUENCE</scope>
    <source>
        <strain evidence="7">Stay&amp;Tobe</strain>
        <tissue evidence="7">Testes</tissue>
    </source>
</reference>
<keyword evidence="3 6" id="KW-0812">Transmembrane</keyword>
<organism evidence="7 8">
    <name type="scientific">Diploptera punctata</name>
    <name type="common">Pacific beetle cockroach</name>
    <dbReference type="NCBI Taxonomy" id="6984"/>
    <lineage>
        <taxon>Eukaryota</taxon>
        <taxon>Metazoa</taxon>
        <taxon>Ecdysozoa</taxon>
        <taxon>Arthropoda</taxon>
        <taxon>Hexapoda</taxon>
        <taxon>Insecta</taxon>
        <taxon>Pterygota</taxon>
        <taxon>Neoptera</taxon>
        <taxon>Polyneoptera</taxon>
        <taxon>Dictyoptera</taxon>
        <taxon>Blattodea</taxon>
        <taxon>Blaberoidea</taxon>
        <taxon>Blaberidae</taxon>
        <taxon>Diplopterinae</taxon>
        <taxon>Diploptera</taxon>
    </lineage>
</organism>
<dbReference type="InterPro" id="IPR013604">
    <property type="entry name" value="7TM_chemorcpt"/>
</dbReference>